<dbReference type="RefSeq" id="WP_174605347.1">
    <property type="nucleotide sequence ID" value="NZ_CP054490.1"/>
</dbReference>
<dbReference type="KEGG" id="reo:HUE58_01655"/>
<reference evidence="1 2" key="1">
    <citation type="submission" date="2020-05" db="EMBL/GenBank/DDBJ databases">
        <title>Horizontal transmission and recombination maintain forever young bacterial symbiont genomes.</title>
        <authorList>
            <person name="Russell S.L."/>
            <person name="Pepper-Tunick E."/>
            <person name="Svedberg J."/>
            <person name="Byrne A."/>
            <person name="Ruelas Castillo J."/>
            <person name="Vollmers C."/>
            <person name="Beinart R.A."/>
            <person name="Corbett-Detig R."/>
        </authorList>
    </citation>
    <scope>NUCLEOTIDE SEQUENCE [LARGE SCALE GENOMIC DNA]</scope>
    <source>
        <strain evidence="1">JDF_Ridge</strain>
    </source>
</reference>
<organism evidence="1 2">
    <name type="scientific">Candidatus Ruthia endofausta</name>
    <dbReference type="NCBI Taxonomy" id="2738852"/>
    <lineage>
        <taxon>Bacteria</taxon>
        <taxon>Pseudomonadati</taxon>
        <taxon>Pseudomonadota</taxon>
        <taxon>Gammaproteobacteria</taxon>
        <taxon>Candidatus Pseudothioglobaceae</taxon>
        <taxon>Candidatus Ruthturnera</taxon>
    </lineage>
</organism>
<proteinExistence type="predicted"/>
<dbReference type="Proteomes" id="UP000509429">
    <property type="component" value="Chromosome"/>
</dbReference>
<evidence type="ECO:0000313" key="2">
    <source>
        <dbReference type="Proteomes" id="UP000509429"/>
    </source>
</evidence>
<accession>A0A6N0HNP6</accession>
<dbReference type="AlphaFoldDB" id="A0A6N0HNP6"/>
<sequence>MRISVVSGISKDMSLKKTMIRIFLSLILLISTLVNATSWTLWNAGSNSSANSWTPFSSGYNNKSLSDNKGYARANGQYAGELRKRIMGRMNGYTESNANTYYKGQFENYGKARGKGYYENYGKKGHLGYTPSNNFFTNLKKL</sequence>
<dbReference type="EMBL" id="CP054490">
    <property type="protein sequence ID" value="QKQ23907.1"/>
    <property type="molecule type" value="Genomic_DNA"/>
</dbReference>
<name>A0A6N0HNP6_9GAMM</name>
<evidence type="ECO:0000313" key="1">
    <source>
        <dbReference type="EMBL" id="QKQ23907.1"/>
    </source>
</evidence>
<gene>
    <name evidence="1" type="ORF">HUE58_01655</name>
</gene>
<protein>
    <submittedName>
        <fullName evidence="1">Uncharacterized protein</fullName>
    </submittedName>
</protein>
<keyword evidence="2" id="KW-1185">Reference proteome</keyword>